<gene>
    <name evidence="3" type="ORF">ABMA27_006913</name>
</gene>
<feature type="region of interest" description="Disordered" evidence="1">
    <location>
        <begin position="88"/>
        <end position="121"/>
    </location>
</feature>
<feature type="domain" description="DUF4773" evidence="2">
    <location>
        <begin position="134"/>
        <end position="249"/>
    </location>
</feature>
<keyword evidence="4" id="KW-1185">Reference proteome</keyword>
<proteinExistence type="predicted"/>
<feature type="region of interest" description="Disordered" evidence="1">
    <location>
        <begin position="294"/>
        <end position="315"/>
    </location>
</feature>
<evidence type="ECO:0000313" key="3">
    <source>
        <dbReference type="EMBL" id="KAL0901734.1"/>
    </source>
</evidence>
<feature type="domain" description="DUF4773" evidence="2">
    <location>
        <begin position="398"/>
        <end position="513"/>
    </location>
</feature>
<dbReference type="Proteomes" id="UP001549920">
    <property type="component" value="Unassembled WGS sequence"/>
</dbReference>
<organism evidence="3 4">
    <name type="scientific">Loxostege sticticalis</name>
    <name type="common">Beet webworm moth</name>
    <dbReference type="NCBI Taxonomy" id="481309"/>
    <lineage>
        <taxon>Eukaryota</taxon>
        <taxon>Metazoa</taxon>
        <taxon>Ecdysozoa</taxon>
        <taxon>Arthropoda</taxon>
        <taxon>Hexapoda</taxon>
        <taxon>Insecta</taxon>
        <taxon>Pterygota</taxon>
        <taxon>Neoptera</taxon>
        <taxon>Endopterygota</taxon>
        <taxon>Lepidoptera</taxon>
        <taxon>Glossata</taxon>
        <taxon>Ditrysia</taxon>
        <taxon>Pyraloidea</taxon>
        <taxon>Crambidae</taxon>
        <taxon>Pyraustinae</taxon>
        <taxon>Loxostege</taxon>
    </lineage>
</organism>
<dbReference type="InterPro" id="IPR031941">
    <property type="entry name" value="DUF4773"/>
</dbReference>
<dbReference type="PANTHER" id="PTHR36299:SF4">
    <property type="entry name" value="GH07892P-RELATED"/>
    <property type="match status" value="1"/>
</dbReference>
<feature type="compositionally biased region" description="Polar residues" evidence="1">
    <location>
        <begin position="109"/>
        <end position="121"/>
    </location>
</feature>
<name>A0ABR3IKX8_LOXSC</name>
<evidence type="ECO:0000259" key="2">
    <source>
        <dbReference type="Pfam" id="PF15998"/>
    </source>
</evidence>
<feature type="compositionally biased region" description="Low complexity" evidence="1">
    <location>
        <begin position="376"/>
        <end position="395"/>
    </location>
</feature>
<comment type="caution">
    <text evidence="3">The sequence shown here is derived from an EMBL/GenBank/DDBJ whole genome shotgun (WGS) entry which is preliminary data.</text>
</comment>
<feature type="region of interest" description="Disordered" evidence="1">
    <location>
        <begin position="364"/>
        <end position="397"/>
    </location>
</feature>
<evidence type="ECO:0000313" key="4">
    <source>
        <dbReference type="Proteomes" id="UP001549920"/>
    </source>
</evidence>
<protein>
    <recommendedName>
        <fullName evidence="2">DUF4773 domain-containing protein</fullName>
    </recommendedName>
</protein>
<sequence length="562" mass="60736">MIKDLTKFCTHEIILDKDKPYELIQFKVPAALWKEALQPTPVLKSPVTIVVPVHVPQNDNLDEDDYLLDEPGTEAVTEQAEVVASTSLPANDPVVQQGEPTQAAEPAVTQPSVVQTEETTTASEQVTGSVIRFPCSCVEGQCGCCTGAILERFRMKACGNITFVPEDFIFDVRLTMNDNTVVRRRVSASDPPPICFNPRRAPFVNVCAEISNIRIRNRNAFACLDINADIGGFPVYTASFRCFGLGASGVQTGLKPKPVSSGPAPVSLFGNSDDDDDDDGGILGDAAGGLFGGGDDEGGLFGGGDDDGGPLDTLGDAVGDIFDGRDLRSTNKTISNFSDRDLPETELMLLDRVVLRRLSSVEDYGRKNSKKKPKPKQNSTTETSTSSSSSSSSSTGRPCTCALGVCKCCTGLILDLFNQKACMKITYHPGDFAFDVAMSMNDRILYENSLSGKNPKPICISPPRLSNLKVCAKFYNVFFPGRNFHFCLAMTGQWRSIQLFDMTFDCLRMGANGIAMMKPEDGGGIHIPNPQGGVDAVIDAGEDDIEDYDENLVRSLFGIFDD</sequence>
<dbReference type="EMBL" id="JBEUOH010000002">
    <property type="protein sequence ID" value="KAL0901734.1"/>
    <property type="molecule type" value="Genomic_DNA"/>
</dbReference>
<accession>A0ABR3IKX8</accession>
<evidence type="ECO:0000256" key="1">
    <source>
        <dbReference type="SAM" id="MobiDB-lite"/>
    </source>
</evidence>
<dbReference type="Pfam" id="PF15998">
    <property type="entry name" value="DUF4773"/>
    <property type="match status" value="2"/>
</dbReference>
<reference evidence="3 4" key="1">
    <citation type="submission" date="2024-06" db="EMBL/GenBank/DDBJ databases">
        <title>A chromosome-level genome assembly of beet webworm, Loxostege sticticalis.</title>
        <authorList>
            <person name="Zhang Y."/>
        </authorList>
    </citation>
    <scope>NUCLEOTIDE SEQUENCE [LARGE SCALE GENOMIC DNA]</scope>
    <source>
        <strain evidence="3">AQ026</strain>
        <tissue evidence="3">Whole body</tissue>
    </source>
</reference>
<dbReference type="PANTHER" id="PTHR36299">
    <property type="entry name" value="AGAP008005-PA"/>
    <property type="match status" value="1"/>
</dbReference>
<feature type="compositionally biased region" description="Acidic residues" evidence="1">
    <location>
        <begin position="294"/>
        <end position="309"/>
    </location>
</feature>